<evidence type="ECO:0000313" key="6">
    <source>
        <dbReference type="EMBL" id="SHG69976.1"/>
    </source>
</evidence>
<dbReference type="Pfam" id="PF00126">
    <property type="entry name" value="HTH_1"/>
    <property type="match status" value="1"/>
</dbReference>
<dbReference type="AlphaFoldDB" id="A0A1M5LY92"/>
<dbReference type="GO" id="GO:0006351">
    <property type="term" value="P:DNA-templated transcription"/>
    <property type="evidence" value="ECO:0007669"/>
    <property type="project" value="TreeGrafter"/>
</dbReference>
<keyword evidence="4" id="KW-0804">Transcription</keyword>
<dbReference type="Gene3D" id="1.10.10.10">
    <property type="entry name" value="Winged helix-like DNA-binding domain superfamily/Winged helix DNA-binding domain"/>
    <property type="match status" value="1"/>
</dbReference>
<dbReference type="CDD" id="cd08472">
    <property type="entry name" value="PBP2_CrgA_like_3"/>
    <property type="match status" value="1"/>
</dbReference>
<dbReference type="GO" id="GO:0043565">
    <property type="term" value="F:sequence-specific DNA binding"/>
    <property type="evidence" value="ECO:0007669"/>
    <property type="project" value="TreeGrafter"/>
</dbReference>
<gene>
    <name evidence="6" type="ORF">SAMN05216361_2836</name>
</gene>
<feature type="domain" description="HTH lysR-type" evidence="5">
    <location>
        <begin position="27"/>
        <end position="84"/>
    </location>
</feature>
<dbReference type="EMBL" id="FQWD01000004">
    <property type="protein sequence ID" value="SHG69976.1"/>
    <property type="molecule type" value="Genomic_DNA"/>
</dbReference>
<evidence type="ECO:0000313" key="7">
    <source>
        <dbReference type="Proteomes" id="UP000184520"/>
    </source>
</evidence>
<reference evidence="7" key="1">
    <citation type="submission" date="2016-11" db="EMBL/GenBank/DDBJ databases">
        <authorList>
            <person name="Varghese N."/>
            <person name="Submissions S."/>
        </authorList>
    </citation>
    <scope>NUCLEOTIDE SEQUENCE [LARGE SCALE GENOMIC DNA]</scope>
    <source>
        <strain evidence="7">CGMCC 1.8995</strain>
    </source>
</reference>
<proteinExistence type="inferred from homology"/>
<evidence type="ECO:0000256" key="1">
    <source>
        <dbReference type="ARBA" id="ARBA00009437"/>
    </source>
</evidence>
<protein>
    <submittedName>
        <fullName evidence="6">DNA-binding transcriptional regulator, LysR family</fullName>
    </submittedName>
</protein>
<evidence type="ECO:0000256" key="4">
    <source>
        <dbReference type="ARBA" id="ARBA00023163"/>
    </source>
</evidence>
<dbReference type="PANTHER" id="PTHR30537">
    <property type="entry name" value="HTH-TYPE TRANSCRIPTIONAL REGULATOR"/>
    <property type="match status" value="1"/>
</dbReference>
<dbReference type="InterPro" id="IPR058163">
    <property type="entry name" value="LysR-type_TF_proteobact-type"/>
</dbReference>
<keyword evidence="7" id="KW-1185">Reference proteome</keyword>
<evidence type="ECO:0000256" key="2">
    <source>
        <dbReference type="ARBA" id="ARBA00023015"/>
    </source>
</evidence>
<dbReference type="InterPro" id="IPR036390">
    <property type="entry name" value="WH_DNA-bd_sf"/>
</dbReference>
<keyword evidence="3 6" id="KW-0238">DNA-binding</keyword>
<dbReference type="Proteomes" id="UP000184520">
    <property type="component" value="Unassembled WGS sequence"/>
</dbReference>
<dbReference type="Pfam" id="PF03466">
    <property type="entry name" value="LysR_substrate"/>
    <property type="match status" value="1"/>
</dbReference>
<dbReference type="Gene3D" id="3.40.190.290">
    <property type="match status" value="1"/>
</dbReference>
<dbReference type="PANTHER" id="PTHR30537:SF72">
    <property type="entry name" value="LYSR FAMILY TRANSCRIPTIONAL REGULATOR"/>
    <property type="match status" value="1"/>
</dbReference>
<sequence length="329" mass="36756">MLCLLFEKHSETDNIVQLKQTMSCTMDKFEMLTRFSETARIGSFSGAAEYLGLPKSSISQAVQNLEKTLGTRLLHRSTRRVSLTPDGEAFLPQCRALLAELEAMETQFVSNPADLRGELRVDMPSRFASNILIPKLGDFIEKHSNLRLRISSYDHRIDMIKEGIDCVIRVGDLADSSLIARPLLRYRVVNCVSQSYAMRFGIPKALEDLQHHKLIDYSHSLSQRAGEFEYTTVDGTHTLTMPSALAVNGTEAYYSACLNGLGIAQLPIVGVEQEIANGRLICVLKEFEAPAMPVNLIYPSRQQLSPRLKAFADWLVNMLNDMGPDTTNI</sequence>
<dbReference type="PROSITE" id="PS50931">
    <property type="entry name" value="HTH_LYSR"/>
    <property type="match status" value="1"/>
</dbReference>
<dbReference type="InterPro" id="IPR000847">
    <property type="entry name" value="LysR_HTH_N"/>
</dbReference>
<dbReference type="InterPro" id="IPR036388">
    <property type="entry name" value="WH-like_DNA-bd_sf"/>
</dbReference>
<organism evidence="6 7">
    <name type="scientific">Marisediminitalea aggregata</name>
    <dbReference type="NCBI Taxonomy" id="634436"/>
    <lineage>
        <taxon>Bacteria</taxon>
        <taxon>Pseudomonadati</taxon>
        <taxon>Pseudomonadota</taxon>
        <taxon>Gammaproteobacteria</taxon>
        <taxon>Alteromonadales</taxon>
        <taxon>Alteromonadaceae</taxon>
        <taxon>Marisediminitalea</taxon>
    </lineage>
</organism>
<name>A0A1M5LY92_9ALTE</name>
<dbReference type="SUPFAM" id="SSF46785">
    <property type="entry name" value="Winged helix' DNA-binding domain"/>
    <property type="match status" value="1"/>
</dbReference>
<comment type="similarity">
    <text evidence="1">Belongs to the LysR transcriptional regulatory family.</text>
</comment>
<dbReference type="GO" id="GO:0003700">
    <property type="term" value="F:DNA-binding transcription factor activity"/>
    <property type="evidence" value="ECO:0007669"/>
    <property type="project" value="InterPro"/>
</dbReference>
<dbReference type="STRING" id="634436.SAMN05216361_2836"/>
<evidence type="ECO:0000259" key="5">
    <source>
        <dbReference type="PROSITE" id="PS50931"/>
    </source>
</evidence>
<dbReference type="InterPro" id="IPR005119">
    <property type="entry name" value="LysR_subst-bd"/>
</dbReference>
<accession>A0A1M5LY92</accession>
<keyword evidence="2" id="KW-0805">Transcription regulation</keyword>
<evidence type="ECO:0000256" key="3">
    <source>
        <dbReference type="ARBA" id="ARBA00023125"/>
    </source>
</evidence>
<dbReference type="FunFam" id="1.10.10.10:FF:000001">
    <property type="entry name" value="LysR family transcriptional regulator"/>
    <property type="match status" value="1"/>
</dbReference>
<dbReference type="SUPFAM" id="SSF53850">
    <property type="entry name" value="Periplasmic binding protein-like II"/>
    <property type="match status" value="1"/>
</dbReference>